<dbReference type="InterPro" id="IPR036322">
    <property type="entry name" value="WD40_repeat_dom_sf"/>
</dbReference>
<evidence type="ECO:0000256" key="2">
    <source>
        <dbReference type="ARBA" id="ARBA00022737"/>
    </source>
</evidence>
<accession>A0A8K0SN16</accession>
<keyword evidence="7" id="KW-1185">Reference proteome</keyword>
<dbReference type="PANTHER" id="PTHR10039">
    <property type="entry name" value="AMELOGENIN"/>
    <property type="match status" value="1"/>
</dbReference>
<keyword evidence="1 3" id="KW-0853">WD repeat</keyword>
<dbReference type="EMBL" id="JAGPNK010000013">
    <property type="protein sequence ID" value="KAH7309923.1"/>
    <property type="molecule type" value="Genomic_DNA"/>
</dbReference>
<dbReference type="InterPro" id="IPR007111">
    <property type="entry name" value="NACHT_NTPase"/>
</dbReference>
<dbReference type="AlphaFoldDB" id="A0A8K0SN16"/>
<feature type="non-terminal residue" evidence="6">
    <location>
        <position position="1"/>
    </location>
</feature>
<evidence type="ECO:0000256" key="1">
    <source>
        <dbReference type="ARBA" id="ARBA00022574"/>
    </source>
</evidence>
<evidence type="ECO:0000259" key="5">
    <source>
        <dbReference type="PROSITE" id="PS50837"/>
    </source>
</evidence>
<sequence>MAPSWLGSNLSSKFRQRRQSPSLPPSPKSSRPASTTAIQTPSQLPQSSPAPKDINTPPSGSLQERIWNQAYDNLKESELKVVNAFEEILSAKLDPNKSSSADHQPIENNIQKDWKSRSRQMQQLVQTELDQMKKRDSITRGLDESLQAVQAVRGIIDGAIRAAPEAAVAWAGVCLGLEILLNPITEAESNRQGIIYILSRIEWYWALVDLLFDKSKSERSLKGLQIQLENSITQLYEKLLLYQMKSICLHRRHWIVTIGRDVLKIDDWAGQLNEIKEAETAVQRDTEQYNTEESKEKLGQLIDSARVREESLQAIRMVIQDLSQQQEKRHQNKEDEECLKALYLSDPRMDKKRIQETKGGLLKDSYQWILEHTSFLQFSDRARSGLLWIKGDPGKGKTMLLCGIIDELEKNPEKCLLYFFCQATETRLNNATAVLQGLVYSISCQYPPLISHIREEHRKKGEKLLETNAWQVLTEILTSMLNDPILDGVILMVDALDECTTGRAQLLDFIIESSTSVRWILSSRNWRDIEEKLGKVEQGTRLDLELNTEAIHNAVETYIRYKVERLAETKQYKETTKAAVRRELLAHADDTFLWVALVYQELEEVEEWDVDDVLKELPSGLEALYDRMIQQIQQLKRKDPERCSSVLATVSAAYRPLHLRELGHLAGLPQAISSSITGIQVIVSICGSFLTVRDDVVYVIHQSAKDFLLSNTFIFPSGIEDQHFQLFSRSLNLLLITLERNLYKLSSPGSPVDEVSSPSPNPLLSARYSCIYWPNHLLESSPKSRKDWAQSSAGGGIVDTFFRQKYLNWLEALSLLCSLPAGVTAMERIERLLNGTGTPELYALIKDARRFILSQKGGIEIAPLQVYASALIFSPTNSLIRRLYRQEEPEWIELKPQVEHDWNACLQTLEGHDNSVTSVVFSPDGQRLASGSYDKTVKIWDATSGNCMQTLSGHDDSIISVAFSPNGQRLASGSYDNTVK</sequence>
<dbReference type="InterPro" id="IPR031359">
    <property type="entry name" value="NACHT_N"/>
</dbReference>
<dbReference type="Pfam" id="PF24883">
    <property type="entry name" value="NPHP3_N"/>
    <property type="match status" value="1"/>
</dbReference>
<dbReference type="Proteomes" id="UP000813444">
    <property type="component" value="Unassembled WGS sequence"/>
</dbReference>
<proteinExistence type="predicted"/>
<gene>
    <name evidence="6" type="ORF">B0I35DRAFT_359209</name>
</gene>
<protein>
    <recommendedName>
        <fullName evidence="5">NACHT domain-containing protein</fullName>
    </recommendedName>
</protein>
<dbReference type="PANTHER" id="PTHR10039:SF17">
    <property type="entry name" value="FUNGAL STAND N-TERMINAL GOODBYE DOMAIN-CONTAINING PROTEIN-RELATED"/>
    <property type="match status" value="1"/>
</dbReference>
<dbReference type="PROSITE" id="PS50837">
    <property type="entry name" value="NACHT"/>
    <property type="match status" value="1"/>
</dbReference>
<feature type="repeat" description="WD" evidence="3">
    <location>
        <begin position="951"/>
        <end position="980"/>
    </location>
</feature>
<organism evidence="6 7">
    <name type="scientific">Stachybotrys elegans</name>
    <dbReference type="NCBI Taxonomy" id="80388"/>
    <lineage>
        <taxon>Eukaryota</taxon>
        <taxon>Fungi</taxon>
        <taxon>Dikarya</taxon>
        <taxon>Ascomycota</taxon>
        <taxon>Pezizomycotina</taxon>
        <taxon>Sordariomycetes</taxon>
        <taxon>Hypocreomycetidae</taxon>
        <taxon>Hypocreales</taxon>
        <taxon>Stachybotryaceae</taxon>
        <taxon>Stachybotrys</taxon>
    </lineage>
</organism>
<dbReference type="InterPro" id="IPR027417">
    <property type="entry name" value="P-loop_NTPase"/>
</dbReference>
<dbReference type="PROSITE" id="PS50294">
    <property type="entry name" value="WD_REPEATS_REGION"/>
    <property type="match status" value="2"/>
</dbReference>
<feature type="compositionally biased region" description="Polar residues" evidence="4">
    <location>
        <begin position="1"/>
        <end position="13"/>
    </location>
</feature>
<evidence type="ECO:0000256" key="4">
    <source>
        <dbReference type="SAM" id="MobiDB-lite"/>
    </source>
</evidence>
<dbReference type="SUPFAM" id="SSF50978">
    <property type="entry name" value="WD40 repeat-like"/>
    <property type="match status" value="1"/>
</dbReference>
<reference evidence="6" key="1">
    <citation type="journal article" date="2021" name="Nat. Commun.">
        <title>Genetic determinants of endophytism in the Arabidopsis root mycobiome.</title>
        <authorList>
            <person name="Mesny F."/>
            <person name="Miyauchi S."/>
            <person name="Thiergart T."/>
            <person name="Pickel B."/>
            <person name="Atanasova L."/>
            <person name="Karlsson M."/>
            <person name="Huettel B."/>
            <person name="Barry K.W."/>
            <person name="Haridas S."/>
            <person name="Chen C."/>
            <person name="Bauer D."/>
            <person name="Andreopoulos W."/>
            <person name="Pangilinan J."/>
            <person name="LaButti K."/>
            <person name="Riley R."/>
            <person name="Lipzen A."/>
            <person name="Clum A."/>
            <person name="Drula E."/>
            <person name="Henrissat B."/>
            <person name="Kohler A."/>
            <person name="Grigoriev I.V."/>
            <person name="Martin F.M."/>
            <person name="Hacquard S."/>
        </authorList>
    </citation>
    <scope>NUCLEOTIDE SEQUENCE</scope>
    <source>
        <strain evidence="6">MPI-CAGE-CH-0235</strain>
    </source>
</reference>
<dbReference type="OrthoDB" id="538223at2759"/>
<evidence type="ECO:0000256" key="3">
    <source>
        <dbReference type="PROSITE-ProRule" id="PRU00221"/>
    </source>
</evidence>
<feature type="region of interest" description="Disordered" evidence="4">
    <location>
        <begin position="1"/>
        <end position="61"/>
    </location>
</feature>
<dbReference type="SUPFAM" id="SSF52540">
    <property type="entry name" value="P-loop containing nucleoside triphosphate hydrolases"/>
    <property type="match status" value="1"/>
</dbReference>
<evidence type="ECO:0000313" key="6">
    <source>
        <dbReference type="EMBL" id="KAH7309923.1"/>
    </source>
</evidence>
<dbReference type="Gene3D" id="3.40.50.300">
    <property type="entry name" value="P-loop containing nucleotide triphosphate hydrolases"/>
    <property type="match status" value="1"/>
</dbReference>
<dbReference type="InterPro" id="IPR015943">
    <property type="entry name" value="WD40/YVTN_repeat-like_dom_sf"/>
</dbReference>
<dbReference type="InterPro" id="IPR019775">
    <property type="entry name" value="WD40_repeat_CS"/>
</dbReference>
<comment type="caution">
    <text evidence="6">The sequence shown here is derived from an EMBL/GenBank/DDBJ whole genome shotgun (WGS) entry which is preliminary data.</text>
</comment>
<dbReference type="PROSITE" id="PS50082">
    <property type="entry name" value="WD_REPEATS_2"/>
    <property type="match status" value="2"/>
</dbReference>
<feature type="repeat" description="WD" evidence="3">
    <location>
        <begin position="909"/>
        <end position="950"/>
    </location>
</feature>
<keyword evidence="2" id="KW-0677">Repeat</keyword>
<dbReference type="SMART" id="SM00320">
    <property type="entry name" value="WD40"/>
    <property type="match status" value="2"/>
</dbReference>
<name>A0A8K0SN16_9HYPO</name>
<dbReference type="PROSITE" id="PS00678">
    <property type="entry name" value="WD_REPEATS_1"/>
    <property type="match status" value="1"/>
</dbReference>
<dbReference type="InterPro" id="IPR001680">
    <property type="entry name" value="WD40_rpt"/>
</dbReference>
<dbReference type="Pfam" id="PF17100">
    <property type="entry name" value="NACHT_N"/>
    <property type="match status" value="1"/>
</dbReference>
<feature type="domain" description="NACHT" evidence="5">
    <location>
        <begin position="385"/>
        <end position="524"/>
    </location>
</feature>
<dbReference type="Pfam" id="PF00400">
    <property type="entry name" value="WD40"/>
    <property type="match status" value="2"/>
</dbReference>
<dbReference type="InterPro" id="IPR056884">
    <property type="entry name" value="NPHP3-like_N"/>
</dbReference>
<evidence type="ECO:0000313" key="7">
    <source>
        <dbReference type="Proteomes" id="UP000813444"/>
    </source>
</evidence>
<dbReference type="Gene3D" id="2.130.10.10">
    <property type="entry name" value="YVTN repeat-like/Quinoprotein amine dehydrogenase"/>
    <property type="match status" value="1"/>
</dbReference>
<feature type="compositionally biased region" description="Polar residues" evidence="4">
    <location>
        <begin position="33"/>
        <end position="49"/>
    </location>
</feature>